<keyword evidence="2" id="KW-0479">Metal-binding</keyword>
<dbReference type="CDD" id="cd12148">
    <property type="entry name" value="fungal_TF_MHR"/>
    <property type="match status" value="1"/>
</dbReference>
<dbReference type="STRING" id="1314781.A0A165NSV9"/>
<name>A0A165NSV9_EXIGL</name>
<dbReference type="InterPro" id="IPR007219">
    <property type="entry name" value="XnlR_reg_dom"/>
</dbReference>
<reference evidence="7 8" key="1">
    <citation type="journal article" date="2016" name="Mol. Biol. Evol.">
        <title>Comparative Genomics of Early-Diverging Mushroom-Forming Fungi Provides Insights into the Origins of Lignocellulose Decay Capabilities.</title>
        <authorList>
            <person name="Nagy L.G."/>
            <person name="Riley R."/>
            <person name="Tritt A."/>
            <person name="Adam C."/>
            <person name="Daum C."/>
            <person name="Floudas D."/>
            <person name="Sun H."/>
            <person name="Yadav J.S."/>
            <person name="Pangilinan J."/>
            <person name="Larsson K.H."/>
            <person name="Matsuura K."/>
            <person name="Barry K."/>
            <person name="Labutti K."/>
            <person name="Kuo R."/>
            <person name="Ohm R.A."/>
            <person name="Bhattacharya S.S."/>
            <person name="Shirouzu T."/>
            <person name="Yoshinaga Y."/>
            <person name="Martin F.M."/>
            <person name="Grigoriev I.V."/>
            <person name="Hibbett D.S."/>
        </authorList>
    </citation>
    <scope>NUCLEOTIDE SEQUENCE [LARGE SCALE GENOMIC DNA]</scope>
    <source>
        <strain evidence="7 8">HHB12029</strain>
    </source>
</reference>
<dbReference type="EMBL" id="KV425895">
    <property type="protein sequence ID" value="KZW01175.1"/>
    <property type="molecule type" value="Genomic_DNA"/>
</dbReference>
<evidence type="ECO:0000313" key="8">
    <source>
        <dbReference type="Proteomes" id="UP000077266"/>
    </source>
</evidence>
<keyword evidence="5" id="KW-0539">Nucleus</keyword>
<dbReference type="GO" id="GO:0000981">
    <property type="term" value="F:DNA-binding transcription factor activity, RNA polymerase II-specific"/>
    <property type="evidence" value="ECO:0007669"/>
    <property type="project" value="InterPro"/>
</dbReference>
<dbReference type="InterPro" id="IPR001138">
    <property type="entry name" value="Zn2Cys6_DnaBD"/>
</dbReference>
<dbReference type="AlphaFoldDB" id="A0A165NSV9"/>
<gene>
    <name evidence="7" type="ORF">EXIGLDRAFT_830149</name>
</gene>
<dbReference type="SUPFAM" id="SSF57701">
    <property type="entry name" value="Zn2/Cys6 DNA-binding domain"/>
    <property type="match status" value="1"/>
</dbReference>
<dbReference type="GO" id="GO:0006351">
    <property type="term" value="P:DNA-templated transcription"/>
    <property type="evidence" value="ECO:0007669"/>
    <property type="project" value="InterPro"/>
</dbReference>
<keyword evidence="3" id="KW-0805">Transcription regulation</keyword>
<dbReference type="Gene3D" id="4.10.240.10">
    <property type="entry name" value="Zn(2)-C6 fungal-type DNA-binding domain"/>
    <property type="match status" value="1"/>
</dbReference>
<keyword evidence="4" id="KW-0804">Transcription</keyword>
<sequence length="488" mass="52471">MDSDSSSSPATESRHTTLPRGEACLVCRRRKLRCDAVRPACGTCSRSGKASECEYADTRFLTTIRGLEEQVEALQTRIRELEAAGLHAGMSAVPMLPVARLDAFLPPALYGQQTPSTSALPNVSPELLSVFGDQHTSEPLPSDLGLHTSLAPSTINRLIDIFLPHAPQFGLPSGTTADTILVMSSAVMEATFAIACHFAPPAFAYLRAFERPFAQRAEAALPHATVLQSIQAHALLAMHSYVVARTMDGHRHAGAAARLAIALNLHALLPHDTSERIETWWMVYRLDRAWNAVLHLPQSLPADNAITTSFLAGQTGSIPPGVQHLAVAPAYGVDELAETKESFLTKALAIHACAQPLLQTLSSGTPLSDDLWPRMFDLVGALGRLASALQAVPQFASARIIVHSCLACIHHHLGSRDPANAAAKVVATTLGNIPEEEYPLVHPMVAFYVREVQKCMGAAETPSPIHRELAMLGLALQRLVTSFPYATS</sequence>
<dbReference type="InParanoid" id="A0A165NSV9"/>
<dbReference type="InterPro" id="IPR050815">
    <property type="entry name" value="TF_fung"/>
</dbReference>
<evidence type="ECO:0000256" key="1">
    <source>
        <dbReference type="ARBA" id="ARBA00004123"/>
    </source>
</evidence>
<dbReference type="Pfam" id="PF00172">
    <property type="entry name" value="Zn_clus"/>
    <property type="match status" value="1"/>
</dbReference>
<dbReference type="PROSITE" id="PS50048">
    <property type="entry name" value="ZN2_CY6_FUNGAL_2"/>
    <property type="match status" value="1"/>
</dbReference>
<evidence type="ECO:0000256" key="2">
    <source>
        <dbReference type="ARBA" id="ARBA00022723"/>
    </source>
</evidence>
<dbReference type="InterPro" id="IPR036864">
    <property type="entry name" value="Zn2-C6_fun-type_DNA-bd_sf"/>
</dbReference>
<dbReference type="GO" id="GO:0008270">
    <property type="term" value="F:zinc ion binding"/>
    <property type="evidence" value="ECO:0007669"/>
    <property type="project" value="InterPro"/>
</dbReference>
<keyword evidence="8" id="KW-1185">Reference proteome</keyword>
<dbReference type="PROSITE" id="PS00463">
    <property type="entry name" value="ZN2_CY6_FUNGAL_1"/>
    <property type="match status" value="1"/>
</dbReference>
<dbReference type="PANTHER" id="PTHR47338">
    <property type="entry name" value="ZN(II)2CYS6 TRANSCRIPTION FACTOR (EUROFUNG)-RELATED"/>
    <property type="match status" value="1"/>
</dbReference>
<evidence type="ECO:0000256" key="4">
    <source>
        <dbReference type="ARBA" id="ARBA00023163"/>
    </source>
</evidence>
<evidence type="ECO:0000313" key="7">
    <source>
        <dbReference type="EMBL" id="KZW01175.1"/>
    </source>
</evidence>
<comment type="subcellular location">
    <subcellularLocation>
        <location evidence="1">Nucleus</location>
    </subcellularLocation>
</comment>
<dbReference type="SMART" id="SM00906">
    <property type="entry name" value="Fungal_trans"/>
    <property type="match status" value="1"/>
</dbReference>
<dbReference type="Pfam" id="PF04082">
    <property type="entry name" value="Fungal_trans"/>
    <property type="match status" value="1"/>
</dbReference>
<evidence type="ECO:0000256" key="5">
    <source>
        <dbReference type="ARBA" id="ARBA00023242"/>
    </source>
</evidence>
<feature type="domain" description="Zn(2)-C6 fungal-type" evidence="6">
    <location>
        <begin position="23"/>
        <end position="55"/>
    </location>
</feature>
<dbReference type="CDD" id="cd00067">
    <property type="entry name" value="GAL4"/>
    <property type="match status" value="1"/>
</dbReference>
<proteinExistence type="predicted"/>
<dbReference type="SMART" id="SM00066">
    <property type="entry name" value="GAL4"/>
    <property type="match status" value="1"/>
</dbReference>
<dbReference type="GO" id="GO:0003677">
    <property type="term" value="F:DNA binding"/>
    <property type="evidence" value="ECO:0007669"/>
    <property type="project" value="InterPro"/>
</dbReference>
<protein>
    <recommendedName>
        <fullName evidence="6">Zn(2)-C6 fungal-type domain-containing protein</fullName>
    </recommendedName>
</protein>
<dbReference type="GO" id="GO:0005634">
    <property type="term" value="C:nucleus"/>
    <property type="evidence" value="ECO:0007669"/>
    <property type="project" value="UniProtKB-SubCell"/>
</dbReference>
<organism evidence="7 8">
    <name type="scientific">Exidia glandulosa HHB12029</name>
    <dbReference type="NCBI Taxonomy" id="1314781"/>
    <lineage>
        <taxon>Eukaryota</taxon>
        <taxon>Fungi</taxon>
        <taxon>Dikarya</taxon>
        <taxon>Basidiomycota</taxon>
        <taxon>Agaricomycotina</taxon>
        <taxon>Agaricomycetes</taxon>
        <taxon>Auriculariales</taxon>
        <taxon>Exidiaceae</taxon>
        <taxon>Exidia</taxon>
    </lineage>
</organism>
<evidence type="ECO:0000259" key="6">
    <source>
        <dbReference type="PROSITE" id="PS50048"/>
    </source>
</evidence>
<accession>A0A165NSV9</accession>
<evidence type="ECO:0000256" key="3">
    <source>
        <dbReference type="ARBA" id="ARBA00023015"/>
    </source>
</evidence>
<dbReference type="PANTHER" id="PTHR47338:SF29">
    <property type="entry name" value="ZN(2)-C6 FUNGAL-TYPE DOMAIN-CONTAINING PROTEIN"/>
    <property type="match status" value="1"/>
</dbReference>
<dbReference type="Proteomes" id="UP000077266">
    <property type="component" value="Unassembled WGS sequence"/>
</dbReference>
<dbReference type="OrthoDB" id="39175at2759"/>